<dbReference type="AlphaFoldDB" id="A0A3M2JID3"/>
<dbReference type="InterPro" id="IPR036366">
    <property type="entry name" value="PGBDSf"/>
</dbReference>
<dbReference type="SUPFAM" id="SSF47090">
    <property type="entry name" value="PGBD-like"/>
    <property type="match status" value="1"/>
</dbReference>
<comment type="caution">
    <text evidence="2">The sequence shown here is derived from an EMBL/GenBank/DDBJ whole genome shotgun (WGS) entry which is preliminary data.</text>
</comment>
<dbReference type="Gene3D" id="1.10.101.10">
    <property type="entry name" value="PGBD-like superfamily/PGBD"/>
    <property type="match status" value="1"/>
</dbReference>
<dbReference type="OrthoDB" id="3268648at2"/>
<dbReference type="Pfam" id="PF01471">
    <property type="entry name" value="PG_binding_1"/>
    <property type="match status" value="1"/>
</dbReference>
<dbReference type="InterPro" id="IPR002477">
    <property type="entry name" value="Peptidoglycan-bd-like"/>
</dbReference>
<dbReference type="InterPro" id="IPR036365">
    <property type="entry name" value="PGBD-like_sf"/>
</dbReference>
<proteinExistence type="predicted"/>
<keyword evidence="3" id="KW-1185">Reference proteome</keyword>
<name>A0A3M2JID3_9CELL</name>
<dbReference type="RefSeq" id="WP_122148206.1">
    <property type="nucleotide sequence ID" value="NZ_RFFI01000014.1"/>
</dbReference>
<accession>A0A3M2JID3</accession>
<evidence type="ECO:0000259" key="1">
    <source>
        <dbReference type="Pfam" id="PF01471"/>
    </source>
</evidence>
<reference evidence="2 3" key="1">
    <citation type="submission" date="2018-10" db="EMBL/GenBank/DDBJ databases">
        <title>Isolation, diversity and antifungal activity of actinobacteria from wheat.</title>
        <authorList>
            <person name="Han C."/>
        </authorList>
    </citation>
    <scope>NUCLEOTIDE SEQUENCE [LARGE SCALE GENOMIC DNA]</scope>
    <source>
        <strain evidence="2 3">NEAU-YY56</strain>
    </source>
</reference>
<organism evidence="2 3">
    <name type="scientific">Cellulomonas triticagri</name>
    <dbReference type="NCBI Taxonomy" id="2483352"/>
    <lineage>
        <taxon>Bacteria</taxon>
        <taxon>Bacillati</taxon>
        <taxon>Actinomycetota</taxon>
        <taxon>Actinomycetes</taxon>
        <taxon>Micrococcales</taxon>
        <taxon>Cellulomonadaceae</taxon>
        <taxon>Cellulomonas</taxon>
    </lineage>
</organism>
<dbReference type="Proteomes" id="UP000269289">
    <property type="component" value="Unassembled WGS sequence"/>
</dbReference>
<sequence>MAVAALVLAVGAAGGWSLRTVAGAPPATTAPGFALVGAVEGEVAQDLTVAVSLTWPQQGAVTTRAAGVVTRLDSGSGSTVDQGTVLFRVDERPVVVAVGEVPAYRDLGAGDRGEDVAQVQRMLAHLGHLRGEPTGRFGAATASAVRAWQRALGVPVTGTVALADVVFLPHLPAAVAYEGVEVGALLADGDGAVRVLAPAPDFSVTLSQLQASMVRPGAAVTIPRDDGPDWSAVVDVVHPGDDEQPARAVLSGTDGLPVCTDRCDALPVGDEIAPLRATLTVLAPVTGVTVPSAALAADADGTYVVAASGVRVPVMVRASAQGTSVVEGIAAGDEVRLPALLPEEAAA</sequence>
<gene>
    <name evidence="2" type="ORF">EBM89_04225</name>
</gene>
<protein>
    <submittedName>
        <fullName evidence="2">Peptidoglycan-binding protein</fullName>
    </submittedName>
</protein>
<feature type="domain" description="Peptidoglycan binding-like" evidence="1">
    <location>
        <begin position="112"/>
        <end position="159"/>
    </location>
</feature>
<evidence type="ECO:0000313" key="2">
    <source>
        <dbReference type="EMBL" id="RMI13522.1"/>
    </source>
</evidence>
<evidence type="ECO:0000313" key="3">
    <source>
        <dbReference type="Proteomes" id="UP000269289"/>
    </source>
</evidence>
<dbReference type="EMBL" id="RFFI01000014">
    <property type="protein sequence ID" value="RMI13522.1"/>
    <property type="molecule type" value="Genomic_DNA"/>
</dbReference>